<feature type="region of interest" description="Disordered" evidence="1">
    <location>
        <begin position="143"/>
        <end position="168"/>
    </location>
</feature>
<name>A0A4R4Y0F4_9PSEU</name>
<evidence type="ECO:0000259" key="2">
    <source>
        <dbReference type="Pfam" id="PF07883"/>
    </source>
</evidence>
<sequence>MAKKKGNVPIGAVRVRGGPMAMGPQRQRLRPMVTADSAGAQAISSGDVQMDPGHYSAAHVHETSEVIVRVLDGFAATVTWADDGAVTVTPHQAGDDVYIAPGVPHAAINLSRRHWVLAWEVRTDPAFNDDVHSRPELDRQMPELAQQAQDDHLDRVRAAQARGELPWR</sequence>
<accession>A0A4R4Y0F4</accession>
<dbReference type="EMBL" id="SMKW01000092">
    <property type="protein sequence ID" value="TDD37778.1"/>
    <property type="molecule type" value="Genomic_DNA"/>
</dbReference>
<evidence type="ECO:0000256" key="1">
    <source>
        <dbReference type="SAM" id="MobiDB-lite"/>
    </source>
</evidence>
<evidence type="ECO:0000313" key="3">
    <source>
        <dbReference type="EMBL" id="TDD37778.1"/>
    </source>
</evidence>
<feature type="domain" description="Cupin type-2" evidence="2">
    <location>
        <begin position="48"/>
        <end position="111"/>
    </location>
</feature>
<dbReference type="InterPro" id="IPR011051">
    <property type="entry name" value="RmlC_Cupin_sf"/>
</dbReference>
<reference evidence="3 4" key="1">
    <citation type="submission" date="2019-03" db="EMBL/GenBank/DDBJ databases">
        <title>Draft genome sequences of novel Actinobacteria.</title>
        <authorList>
            <person name="Sahin N."/>
            <person name="Ay H."/>
            <person name="Saygin H."/>
        </authorList>
    </citation>
    <scope>NUCLEOTIDE SEQUENCE [LARGE SCALE GENOMIC DNA]</scope>
    <source>
        <strain evidence="3 4">7K502</strain>
    </source>
</reference>
<dbReference type="InterPro" id="IPR014710">
    <property type="entry name" value="RmlC-like_jellyroll"/>
</dbReference>
<keyword evidence="4" id="KW-1185">Reference proteome</keyword>
<dbReference type="Gene3D" id="2.60.120.10">
    <property type="entry name" value="Jelly Rolls"/>
    <property type="match status" value="1"/>
</dbReference>
<proteinExistence type="predicted"/>
<protein>
    <submittedName>
        <fullName evidence="3">Cupin domain-containing protein</fullName>
    </submittedName>
</protein>
<dbReference type="Proteomes" id="UP000294947">
    <property type="component" value="Unassembled WGS sequence"/>
</dbReference>
<comment type="caution">
    <text evidence="3">The sequence shown here is derived from an EMBL/GenBank/DDBJ whole genome shotgun (WGS) entry which is preliminary data.</text>
</comment>
<dbReference type="OrthoDB" id="3620182at2"/>
<organism evidence="3 4">
    <name type="scientific">Saccharopolyspora elongata</name>
    <dbReference type="NCBI Taxonomy" id="2530387"/>
    <lineage>
        <taxon>Bacteria</taxon>
        <taxon>Bacillati</taxon>
        <taxon>Actinomycetota</taxon>
        <taxon>Actinomycetes</taxon>
        <taxon>Pseudonocardiales</taxon>
        <taxon>Pseudonocardiaceae</taxon>
        <taxon>Saccharopolyspora</taxon>
    </lineage>
</organism>
<dbReference type="AlphaFoldDB" id="A0A4R4Y0F4"/>
<gene>
    <name evidence="3" type="ORF">E1288_39920</name>
</gene>
<dbReference type="SUPFAM" id="SSF51182">
    <property type="entry name" value="RmlC-like cupins"/>
    <property type="match status" value="1"/>
</dbReference>
<dbReference type="Pfam" id="PF07883">
    <property type="entry name" value="Cupin_2"/>
    <property type="match status" value="1"/>
</dbReference>
<dbReference type="InterPro" id="IPR013096">
    <property type="entry name" value="Cupin_2"/>
</dbReference>
<evidence type="ECO:0000313" key="4">
    <source>
        <dbReference type="Proteomes" id="UP000294947"/>
    </source>
</evidence>